<dbReference type="Proteomes" id="UP000001307">
    <property type="component" value="Unassembled WGS sequence"/>
</dbReference>
<protein>
    <recommendedName>
        <fullName evidence="1">Chromo domain-containing protein</fullName>
    </recommendedName>
</protein>
<dbReference type="OrthoDB" id="1918685at2759"/>
<sequence length="156" mass="17891">MHNPEEDRKDFCLDLSDVGKSSKSQAMNKTKEQAATARVTAQMALLDLKTEPVDDLPTQSAASNANEWGSTKGMEIVKQTINESEVIDLTEWEVERVLKHKVTKGEVSFQVRWKYWSSDYDSWEPKEHLTNCPEIVKEHIVSLSEKKRKKIENLVD</sequence>
<dbReference type="SUPFAM" id="SSF54160">
    <property type="entry name" value="Chromo domain-like"/>
    <property type="match status" value="1"/>
</dbReference>
<dbReference type="AlphaFoldDB" id="E4XU95"/>
<gene>
    <name evidence="2" type="ORF">GSOID_T00004075001</name>
</gene>
<dbReference type="InParanoid" id="E4XU95"/>
<dbReference type="SMART" id="SM00298">
    <property type="entry name" value="CHROMO"/>
    <property type="match status" value="1"/>
</dbReference>
<dbReference type="InterPro" id="IPR023780">
    <property type="entry name" value="Chromo_domain"/>
</dbReference>
<dbReference type="PROSITE" id="PS50013">
    <property type="entry name" value="CHROMO_2"/>
    <property type="match status" value="1"/>
</dbReference>
<name>E4XU95_OIKDI</name>
<reference evidence="2 3" key="1">
    <citation type="journal article" date="2010" name="Science">
        <title>Plasticity of animal genome architecture unmasked by rapid evolution of a pelagic tunicate.</title>
        <authorList>
            <person name="Denoeud F."/>
            <person name="Henriet S."/>
            <person name="Mungpakdee S."/>
            <person name="Aury J.M."/>
            <person name="Da Silva C."/>
            <person name="Brinkmann H."/>
            <person name="Mikhaleva J."/>
            <person name="Olsen L.C."/>
            <person name="Jubin C."/>
            <person name="Canestro C."/>
            <person name="Bouquet J.M."/>
            <person name="Danks G."/>
            <person name="Poulain J."/>
            <person name="Campsteijn C."/>
            <person name="Adamski M."/>
            <person name="Cross I."/>
            <person name="Yadetie F."/>
            <person name="Muffato M."/>
            <person name="Louis A."/>
            <person name="Butcher S."/>
            <person name="Tsagkogeorga G."/>
            <person name="Konrad A."/>
            <person name="Singh S."/>
            <person name="Jensen M.F."/>
            <person name="Cong E.H."/>
            <person name="Eikeseth-Otteraa H."/>
            <person name="Noel B."/>
            <person name="Anthouard V."/>
            <person name="Porcel B.M."/>
            <person name="Kachouri-Lafond R."/>
            <person name="Nishino A."/>
            <person name="Ugolini M."/>
            <person name="Chourrout P."/>
            <person name="Nishida H."/>
            <person name="Aasland R."/>
            <person name="Huzurbazar S."/>
            <person name="Westhof E."/>
            <person name="Delsuc F."/>
            <person name="Lehrach H."/>
            <person name="Reinhardt R."/>
            <person name="Weissenbach J."/>
            <person name="Roy S.W."/>
            <person name="Artiguenave F."/>
            <person name="Postlethwait J.H."/>
            <person name="Manak J.R."/>
            <person name="Thompson E.M."/>
            <person name="Jaillon O."/>
            <person name="Du Pasquier L."/>
            <person name="Boudinot P."/>
            <person name="Liberles D.A."/>
            <person name="Volff J.N."/>
            <person name="Philippe H."/>
            <person name="Lenhard B."/>
            <person name="Roest Crollius H."/>
            <person name="Wincker P."/>
            <person name="Chourrout D."/>
        </authorList>
    </citation>
    <scope>NUCLEOTIDE SEQUENCE [LARGE SCALE GENOMIC DNA]</scope>
</reference>
<dbReference type="CDD" id="cd00024">
    <property type="entry name" value="CD_CSD"/>
    <property type="match status" value="1"/>
</dbReference>
<organism evidence="2 3">
    <name type="scientific">Oikopleura dioica</name>
    <name type="common">Tunicate</name>
    <dbReference type="NCBI Taxonomy" id="34765"/>
    <lineage>
        <taxon>Eukaryota</taxon>
        <taxon>Metazoa</taxon>
        <taxon>Chordata</taxon>
        <taxon>Tunicata</taxon>
        <taxon>Appendicularia</taxon>
        <taxon>Copelata</taxon>
        <taxon>Oikopleuridae</taxon>
        <taxon>Oikopleura</taxon>
    </lineage>
</organism>
<evidence type="ECO:0000313" key="2">
    <source>
        <dbReference type="EMBL" id="CBY13292.1"/>
    </source>
</evidence>
<keyword evidence="3" id="KW-1185">Reference proteome</keyword>
<evidence type="ECO:0000259" key="1">
    <source>
        <dbReference type="PROSITE" id="PS50013"/>
    </source>
</evidence>
<accession>E4XU95</accession>
<dbReference type="InterPro" id="IPR016197">
    <property type="entry name" value="Chromo-like_dom_sf"/>
</dbReference>
<evidence type="ECO:0000313" key="3">
    <source>
        <dbReference type="Proteomes" id="UP000001307"/>
    </source>
</evidence>
<dbReference type="InterPro" id="IPR000953">
    <property type="entry name" value="Chromo/chromo_shadow_dom"/>
</dbReference>
<dbReference type="EMBL" id="FN653174">
    <property type="protein sequence ID" value="CBY13292.1"/>
    <property type="molecule type" value="Genomic_DNA"/>
</dbReference>
<proteinExistence type="predicted"/>
<feature type="domain" description="Chromo" evidence="1">
    <location>
        <begin position="92"/>
        <end position="138"/>
    </location>
</feature>
<dbReference type="Pfam" id="PF00385">
    <property type="entry name" value="Chromo"/>
    <property type="match status" value="1"/>
</dbReference>
<dbReference type="Gene3D" id="2.40.50.40">
    <property type="match status" value="1"/>
</dbReference>